<reference evidence="1" key="1">
    <citation type="submission" date="2023-04" db="EMBL/GenBank/DDBJ databases">
        <title>Draft Genome sequencing of Naganishia species isolated from polar environments using Oxford Nanopore Technology.</title>
        <authorList>
            <person name="Leo P."/>
            <person name="Venkateswaran K."/>
        </authorList>
    </citation>
    <scope>NUCLEOTIDE SEQUENCE</scope>
    <source>
        <strain evidence="1">MNA-CCFEE 5425</strain>
    </source>
</reference>
<organism evidence="1 2">
    <name type="scientific">Naganishia vaughanmartiniae</name>
    <dbReference type="NCBI Taxonomy" id="1424756"/>
    <lineage>
        <taxon>Eukaryota</taxon>
        <taxon>Fungi</taxon>
        <taxon>Dikarya</taxon>
        <taxon>Basidiomycota</taxon>
        <taxon>Agaricomycotina</taxon>
        <taxon>Tremellomycetes</taxon>
        <taxon>Filobasidiales</taxon>
        <taxon>Filobasidiaceae</taxon>
        <taxon>Naganishia</taxon>
    </lineage>
</organism>
<sequence>MGPKKGRTATIPRPGPDWSWVALEDITDDSDITEEHLRKAMGLETARPCRNKLADEATVIDLDDTADEGQETDGQRSDQTVSTSKKKNRKGGASREAWGPPCGISWCQNNMLCLNHIAGKALLSSLSVQWNAKNARENLIKSARFRAPPLDRKDYGAPVGLRNLGATCYIWYYNEALRAGVYACATAEGQDEASPVYSLYRSKALQRFLMPSRRCQNSPIFQLALTFAALQTSETKYYDPAGLVNALRLDTGNQQDASEFSKLFMTHLQNEFSKQNNPLVKTLISDQFEGDLEYVTRCQKCGFKSARTEKFLELEITLEDNCTLSDRLDHLLSPEELSGANAYLCSQCDSLQKAKRKINLTHLPPTLHFSLLRFVYDARLGDRKKSKAKVEFPAKIDMSIWLNEDDKQSRQEPAWYELRGVVEHRGASAHRGHFVCQVYDCEHNQWYLCNDETVEPISSLTEVSSSASSKPSSKNGANIKRNDAVFQTSTNAYMLVYQCKAENRPSRVGKTGAPGELAFSAPTGRLAKKVAEMKRDYIAACETYEMENLKLENIINKKLEVMQVWNTPSAERDVSPKLQGPTPYQNNETQGNGHQELPLENRHNIGSEASAVTDGLLQTNPIRAEGAVPDDLPQDNIESMKVSQNGSSLALEFSNKGIICEHGKLCPNQTENTKIISTAFGCLASLMDVSEIPHFSLASAVCQECLGEEEERGKASAGAVEKARDEKKKLKDMTHMTFLTTPKREIFAGIPSYLLSVEFVNSWLEWINDPIEVPRPKFSNGKLFCKHHQLLVDPDWKPDHESGLFVVIYEAFWSKIASLYDVPVEETVAVTRPEKKSRHSEPVMTTIPVCQDCWKQKRSTSEIKLNLEEMDSLADIRRHVQMINNESDDISESGSAKRKNGGIDMYSHPSKRQRVTRSRKKRSLELCIQRHESVQELKMKVKEKWGIFPIFQHIFYGKVELAENTLLLRDVGVLADDTLYIVCDEMEGGLEAAMNGVDEEEVTGDAAESLAGFGGTALFGLSTTAETSDSIPGTNAADSNAPVKDLSMDIVEYVNLQSYNNRSNLYLPES</sequence>
<keyword evidence="2" id="KW-1185">Reference proteome</keyword>
<evidence type="ECO:0000313" key="2">
    <source>
        <dbReference type="Proteomes" id="UP001243375"/>
    </source>
</evidence>
<comment type="caution">
    <text evidence="1">The sequence shown here is derived from an EMBL/GenBank/DDBJ whole genome shotgun (WGS) entry which is preliminary data.</text>
</comment>
<evidence type="ECO:0000313" key="1">
    <source>
        <dbReference type="EMBL" id="KAJ9125512.1"/>
    </source>
</evidence>
<gene>
    <name evidence="1" type="ORF">QFC22_000473</name>
</gene>
<protein>
    <submittedName>
        <fullName evidence="1">Uncharacterized protein</fullName>
    </submittedName>
</protein>
<dbReference type="EMBL" id="JASBWU010000001">
    <property type="protein sequence ID" value="KAJ9125512.1"/>
    <property type="molecule type" value="Genomic_DNA"/>
</dbReference>
<dbReference type="Proteomes" id="UP001243375">
    <property type="component" value="Unassembled WGS sequence"/>
</dbReference>
<proteinExistence type="predicted"/>
<accession>A0ACC2XNF9</accession>
<name>A0ACC2XNF9_9TREE</name>